<proteinExistence type="predicted"/>
<gene>
    <name evidence="3" type="ORF">GOB87_05390</name>
</gene>
<dbReference type="PROSITE" id="PS50883">
    <property type="entry name" value="EAL"/>
    <property type="match status" value="1"/>
</dbReference>
<dbReference type="Pfam" id="PF00563">
    <property type="entry name" value="EAL"/>
    <property type="match status" value="1"/>
</dbReference>
<dbReference type="RefSeq" id="WP_166313570.1">
    <property type="nucleotide sequence ID" value="NZ_WOTH01000007.1"/>
</dbReference>
<evidence type="ECO:0000313" key="3">
    <source>
        <dbReference type="EMBL" id="NHO53397.1"/>
    </source>
</evidence>
<dbReference type="AlphaFoldDB" id="A0A967B450"/>
<dbReference type="InterPro" id="IPR052155">
    <property type="entry name" value="Biofilm_reg_signaling"/>
</dbReference>
<evidence type="ECO:0000259" key="2">
    <source>
        <dbReference type="PROSITE" id="PS50883"/>
    </source>
</evidence>
<organism evidence="3 4">
    <name type="scientific">Acetobacter estunensis</name>
    <dbReference type="NCBI Taxonomy" id="104097"/>
    <lineage>
        <taxon>Bacteria</taxon>
        <taxon>Pseudomonadati</taxon>
        <taxon>Pseudomonadota</taxon>
        <taxon>Alphaproteobacteria</taxon>
        <taxon>Acetobacterales</taxon>
        <taxon>Acetobacteraceae</taxon>
        <taxon>Acetobacter</taxon>
    </lineage>
</organism>
<evidence type="ECO:0000313" key="4">
    <source>
        <dbReference type="Proteomes" id="UP000597459"/>
    </source>
</evidence>
<feature type="region of interest" description="Disordered" evidence="1">
    <location>
        <begin position="1"/>
        <end position="29"/>
    </location>
</feature>
<comment type="caution">
    <text evidence="3">The sequence shown here is derived from an EMBL/GenBank/DDBJ whole genome shotgun (WGS) entry which is preliminary data.</text>
</comment>
<reference evidence="3" key="1">
    <citation type="submission" date="2019-11" db="EMBL/GenBank/DDBJ databases">
        <title>Description of new Acetobacter species.</title>
        <authorList>
            <person name="Cleenwerck I."/>
            <person name="Sombolestani A.S."/>
        </authorList>
    </citation>
    <scope>NUCLEOTIDE SEQUENCE</scope>
    <source>
        <strain evidence="3">LMG 1626</strain>
    </source>
</reference>
<dbReference type="SMART" id="SM00052">
    <property type="entry name" value="EAL"/>
    <property type="match status" value="1"/>
</dbReference>
<evidence type="ECO:0000256" key="1">
    <source>
        <dbReference type="SAM" id="MobiDB-lite"/>
    </source>
</evidence>
<dbReference type="SUPFAM" id="SSF141868">
    <property type="entry name" value="EAL domain-like"/>
    <property type="match status" value="1"/>
</dbReference>
<dbReference type="InterPro" id="IPR001633">
    <property type="entry name" value="EAL_dom"/>
</dbReference>
<protein>
    <submittedName>
        <fullName evidence="3">EAL domain-containing protein</fullName>
    </submittedName>
</protein>
<name>A0A967B450_9PROT</name>
<dbReference type="Gene3D" id="3.20.20.450">
    <property type="entry name" value="EAL domain"/>
    <property type="match status" value="1"/>
</dbReference>
<dbReference type="PANTHER" id="PTHR44757">
    <property type="entry name" value="DIGUANYLATE CYCLASE DGCP"/>
    <property type="match status" value="1"/>
</dbReference>
<dbReference type="CDD" id="cd01948">
    <property type="entry name" value="EAL"/>
    <property type="match status" value="1"/>
</dbReference>
<sequence length="273" mass="29420">MGDPLPVTVTTAQSEPPRRKAPRNVETRPDVRLAPPLILSPRRCLSTLRLTGADLQPAPTPIISRPSVRRGRQKDPAWGRLLSDGCAAAASLPPGCRLSLPIEHAGPLPEDLLTRLTTALTTHDFEANRLDLEFTEISLTEDTDTLFYSLAALRDVGVGLILAGFGSGTSSLTLLRDRTFAGLLTGVKLDRHLFQTSDDEQQTVNRSMAHAIIRLASDMGLTTRADGVDTADTLSFLQSIDCREGGGMALGTAEPLPDFLRLYADENVSPLTT</sequence>
<keyword evidence="4" id="KW-1185">Reference proteome</keyword>
<dbReference type="InterPro" id="IPR035919">
    <property type="entry name" value="EAL_sf"/>
</dbReference>
<dbReference type="EMBL" id="WOTH01000007">
    <property type="protein sequence ID" value="NHO53397.1"/>
    <property type="molecule type" value="Genomic_DNA"/>
</dbReference>
<feature type="domain" description="EAL" evidence="2">
    <location>
        <begin position="6"/>
        <end position="267"/>
    </location>
</feature>
<dbReference type="Proteomes" id="UP000597459">
    <property type="component" value="Unassembled WGS sequence"/>
</dbReference>
<accession>A0A967B450</accession>
<dbReference type="PANTHER" id="PTHR44757:SF2">
    <property type="entry name" value="BIOFILM ARCHITECTURE MAINTENANCE PROTEIN MBAA"/>
    <property type="match status" value="1"/>
</dbReference>